<evidence type="ECO:0000313" key="1">
    <source>
        <dbReference type="EMBL" id="MPM69819.1"/>
    </source>
</evidence>
<dbReference type="AlphaFoldDB" id="A0A645BWP7"/>
<name>A0A645BWP7_9ZZZZ</name>
<dbReference type="CDD" id="cd07012">
    <property type="entry name" value="PBP2_Bug_TTT"/>
    <property type="match status" value="1"/>
</dbReference>
<proteinExistence type="predicted"/>
<organism evidence="1">
    <name type="scientific">bioreactor metagenome</name>
    <dbReference type="NCBI Taxonomy" id="1076179"/>
    <lineage>
        <taxon>unclassified sequences</taxon>
        <taxon>metagenomes</taxon>
        <taxon>ecological metagenomes</taxon>
    </lineage>
</organism>
<dbReference type="Pfam" id="PF03401">
    <property type="entry name" value="TctC"/>
    <property type="match status" value="1"/>
</dbReference>
<sequence>MAPDSPIQSLEELIALSKKETVSMGTYSQGYQLGAAYLASLSGAKFQDIPYKGQAPLMADVMGNQVQAALLDWGGAITSIKAGKIKPLAITSVERHHAVPQLKTVRECGYPEYDHYSWVGFFVRKGTPDALRQTLAQAVEKIKQSDEAKRFADESLGGELMLQTPAEITAHIQQQIQRFKGIAKQAGMA</sequence>
<accession>A0A645BWP7</accession>
<dbReference type="SUPFAM" id="SSF53850">
    <property type="entry name" value="Periplasmic binding protein-like II"/>
    <property type="match status" value="1"/>
</dbReference>
<dbReference type="Gene3D" id="3.40.190.150">
    <property type="entry name" value="Bordetella uptake gene, domain 1"/>
    <property type="match status" value="1"/>
</dbReference>
<reference evidence="1" key="1">
    <citation type="submission" date="2019-08" db="EMBL/GenBank/DDBJ databases">
        <authorList>
            <person name="Kucharzyk K."/>
            <person name="Murdoch R.W."/>
            <person name="Higgins S."/>
            <person name="Loffler F."/>
        </authorList>
    </citation>
    <scope>NUCLEOTIDE SEQUENCE</scope>
</reference>
<dbReference type="PANTHER" id="PTHR42928:SF5">
    <property type="entry name" value="BLR1237 PROTEIN"/>
    <property type="match status" value="1"/>
</dbReference>
<dbReference type="InterPro" id="IPR042100">
    <property type="entry name" value="Bug_dom1"/>
</dbReference>
<protein>
    <recommendedName>
        <fullName evidence="2">Tripartite tricarboxylate transporter family receptor</fullName>
    </recommendedName>
</protein>
<dbReference type="PANTHER" id="PTHR42928">
    <property type="entry name" value="TRICARBOXYLATE-BINDING PROTEIN"/>
    <property type="match status" value="1"/>
</dbReference>
<dbReference type="EMBL" id="VSSQ01023098">
    <property type="protein sequence ID" value="MPM69819.1"/>
    <property type="molecule type" value="Genomic_DNA"/>
</dbReference>
<dbReference type="InterPro" id="IPR005064">
    <property type="entry name" value="BUG"/>
</dbReference>
<evidence type="ECO:0008006" key="2">
    <source>
        <dbReference type="Google" id="ProtNLM"/>
    </source>
</evidence>
<comment type="caution">
    <text evidence="1">The sequence shown here is derived from an EMBL/GenBank/DDBJ whole genome shotgun (WGS) entry which is preliminary data.</text>
</comment>
<gene>
    <name evidence="1" type="ORF">SDC9_116767</name>
</gene>
<dbReference type="Gene3D" id="3.40.190.10">
    <property type="entry name" value="Periplasmic binding protein-like II"/>
    <property type="match status" value="1"/>
</dbReference>